<dbReference type="NCBIfam" id="NF042991">
    <property type="entry name" value="alk_phos_PafA"/>
    <property type="match status" value="1"/>
</dbReference>
<keyword evidence="3" id="KW-0732">Signal</keyword>
<evidence type="ECO:0000256" key="3">
    <source>
        <dbReference type="ARBA" id="ARBA00022729"/>
    </source>
</evidence>
<dbReference type="PANTHER" id="PTHR10151:SF120">
    <property type="entry name" value="BIS(5'-ADENOSYL)-TRIPHOSPHATASE"/>
    <property type="match status" value="1"/>
</dbReference>
<evidence type="ECO:0000256" key="2">
    <source>
        <dbReference type="ARBA" id="ARBA00022723"/>
    </source>
</evidence>
<dbReference type="EMBL" id="CP116221">
    <property type="protein sequence ID" value="WCO03567.1"/>
    <property type="molecule type" value="Genomic_DNA"/>
</dbReference>
<keyword evidence="6" id="KW-1185">Reference proteome</keyword>
<sequence>MKSKSIISILILYIISSNFSYGQSDRLKKPKLIIGIVVDQMRSEQLYRYAAKYSDDGFKRILRDGFNFKNTQYNYTPTVTAAGHSSIYTGTTPSKHGVIANSWFNRYKNRYVKSVEDTTVVLIGSQNKNNVGSSPKQLLTTTISDQLRLSTNFRSKVISVSLKDRGAVLPGGHLANAAYWHDIETSPGYFVSSSYYMNKLPKWVSRFNELEKSSKYLDTVWNTFYPIENYTESYGDNNKYELILGEDSPTFPYDFRKLRVKYKKRNIEYLMLGFSPAGNTLLTEFALDAIKNEKLGIDKDTDMLTISYSVTDKAGHVFGPNSVEVEDIYIRLDREISKLLKYLDKNIGKGEYTLFLTSDHGAIPIASYLNDINIPTGVVRMAKYKEQLEKYLNTKYGKGSWIQNFDDEQLYLNRDIILEKGIQLKSIQQDAVDFLVNLKGISSALTAYHMQTTQYNSGMKKRAQNGYNQKRSGDVILTFNAGFVQDDDSEIDVSLVKGTIHGSGYGYDTHVPLLWFGNGISHGESVRQVSPTDISSTLTMMLNLQLPSGNSGTPLRELFK</sequence>
<dbReference type="PANTHER" id="PTHR10151">
    <property type="entry name" value="ECTONUCLEOTIDE PYROPHOSPHATASE/PHOSPHODIESTERASE"/>
    <property type="match status" value="1"/>
</dbReference>
<dbReference type="InterPro" id="IPR017850">
    <property type="entry name" value="Alkaline_phosphatase_core_sf"/>
</dbReference>
<gene>
    <name evidence="5" type="ORF">MUN68_008670</name>
</gene>
<protein>
    <submittedName>
        <fullName evidence="5">Alkaline phosphatase family protein</fullName>
    </submittedName>
</protein>
<evidence type="ECO:0000313" key="5">
    <source>
        <dbReference type="EMBL" id="WCO03567.1"/>
    </source>
</evidence>
<keyword evidence="1" id="KW-0597">Phosphoprotein</keyword>
<dbReference type="SUPFAM" id="SSF53649">
    <property type="entry name" value="Alkaline phosphatase-like"/>
    <property type="match status" value="1"/>
</dbReference>
<name>A0ABY7S2J4_9FLAO</name>
<evidence type="ECO:0000256" key="4">
    <source>
        <dbReference type="PIRNR" id="PIRNR031924"/>
    </source>
</evidence>
<keyword evidence="2 4" id="KW-0479">Metal-binding</keyword>
<dbReference type="InterPro" id="IPR002591">
    <property type="entry name" value="Phosphodiest/P_Trfase"/>
</dbReference>
<dbReference type="PIRSF" id="PIRSF031924">
    <property type="entry name" value="Pi-irrepressible_AP"/>
    <property type="match status" value="1"/>
</dbReference>
<dbReference type="RefSeq" id="WP_249997538.1">
    <property type="nucleotide sequence ID" value="NZ_CP116221.1"/>
</dbReference>
<proteinExistence type="predicted"/>
<reference evidence="5 6" key="1">
    <citation type="submission" date="2023-01" db="EMBL/GenBank/DDBJ databases">
        <title>Psychroserpens ponticola sp. nov., isolated from seawater.</title>
        <authorList>
            <person name="Kristyanto S."/>
            <person name="Jung J."/>
            <person name="Kim J.M."/>
            <person name="Jeon C.O."/>
        </authorList>
    </citation>
    <scope>NUCLEOTIDE SEQUENCE [LARGE SCALE GENOMIC DNA]</scope>
    <source>
        <strain evidence="5 6">MSW6</strain>
    </source>
</reference>
<dbReference type="InterPro" id="IPR026263">
    <property type="entry name" value="Alkaline_phosphatase_prok"/>
</dbReference>
<dbReference type="Gene3D" id="3.30.1360.150">
    <property type="match status" value="1"/>
</dbReference>
<evidence type="ECO:0000256" key="1">
    <source>
        <dbReference type="ARBA" id="ARBA00022553"/>
    </source>
</evidence>
<dbReference type="Proteomes" id="UP001202717">
    <property type="component" value="Chromosome"/>
</dbReference>
<organism evidence="5 6">
    <name type="scientific">Psychroserpens ponticola</name>
    <dbReference type="NCBI Taxonomy" id="2932268"/>
    <lineage>
        <taxon>Bacteria</taxon>
        <taxon>Pseudomonadati</taxon>
        <taxon>Bacteroidota</taxon>
        <taxon>Flavobacteriia</taxon>
        <taxon>Flavobacteriales</taxon>
        <taxon>Flavobacteriaceae</taxon>
        <taxon>Psychroserpens</taxon>
    </lineage>
</organism>
<dbReference type="Gene3D" id="3.40.720.10">
    <property type="entry name" value="Alkaline Phosphatase, subunit A"/>
    <property type="match status" value="1"/>
</dbReference>
<dbReference type="Pfam" id="PF01663">
    <property type="entry name" value="Phosphodiest"/>
    <property type="match status" value="1"/>
</dbReference>
<dbReference type="CDD" id="cd16016">
    <property type="entry name" value="AP-SPAP"/>
    <property type="match status" value="1"/>
</dbReference>
<accession>A0ABY7S2J4</accession>
<evidence type="ECO:0000313" key="6">
    <source>
        <dbReference type="Proteomes" id="UP001202717"/>
    </source>
</evidence>